<sequence length="455" mass="50408">MSISIEAATAVAQPTRTRQLYAAIWRWHFYAGMIFAPFLVILAITGGIYLFKPQIESVMYKDYYYVQQGGQQLTVQEQIQKMNAVYPEAKLSKVKPSYASDRSTEVEVSNQGKTLLVYVNPYNGNVLGTLDPNTKLMQLIRNFHGKLMVGTTGDRIIELTACWAMILLITGVYLWWPRGRKSIYGIILPRIKQGKRTFWRDMHAVTAFWLSLFIAALIVTGLPWSGVLGTYIGKSATYPDGMFSFMPTKLQSTVPTKDVVSGVPWAAEQLPIPNSTPGIAGAISVEQVMQLDRVKELAPGYQIALPKNEKGVYTIYSTTADPKKQATLHIDQYSGKILADQKFQDFSFMAKAVTLGIALHQGELFGVTNQIACLLVCLGIILVAISGVVMWWLRKPAGRVAAPPLPKDFKMVKWVALITIALGIVMPLVGISLLIVLILDALIIRRIPGLKRLVG</sequence>
<feature type="transmembrane region" description="Helical" evidence="1">
    <location>
        <begin position="414"/>
        <end position="443"/>
    </location>
</feature>
<feature type="transmembrane region" description="Helical" evidence="1">
    <location>
        <begin position="371"/>
        <end position="394"/>
    </location>
</feature>
<reference evidence="3 4" key="1">
    <citation type="submission" date="2018-12" db="EMBL/GenBank/DDBJ databases">
        <title>Bacillus ochoae sp. nov., Paenibacillus whitsoniae sp. nov., Paenibacillus spiritus sp. nov. Isolated from the Mars Exploration Rover during spacecraft assembly.</title>
        <authorList>
            <person name="Seuylemezian A."/>
            <person name="Vaishampayan P."/>
        </authorList>
    </citation>
    <scope>NUCLEOTIDE SEQUENCE [LARGE SCALE GENOMIC DNA]</scope>
    <source>
        <strain evidence="3 4">MER 54</strain>
    </source>
</reference>
<dbReference type="Pfam" id="PF03929">
    <property type="entry name" value="PepSY_TM"/>
    <property type="match status" value="1"/>
</dbReference>
<evidence type="ECO:0000259" key="2">
    <source>
        <dbReference type="Pfam" id="PF03413"/>
    </source>
</evidence>
<dbReference type="EMBL" id="RXHU01000014">
    <property type="protein sequence ID" value="RTE11003.1"/>
    <property type="molecule type" value="Genomic_DNA"/>
</dbReference>
<keyword evidence="1" id="KW-1133">Transmembrane helix</keyword>
<dbReference type="PANTHER" id="PTHR34219:SF1">
    <property type="entry name" value="PEPSY DOMAIN-CONTAINING PROTEIN"/>
    <property type="match status" value="1"/>
</dbReference>
<gene>
    <name evidence="3" type="ORF">EJQ19_04520</name>
</gene>
<proteinExistence type="predicted"/>
<dbReference type="InterPro" id="IPR005625">
    <property type="entry name" value="PepSY-ass_TM"/>
</dbReference>
<evidence type="ECO:0000313" key="4">
    <source>
        <dbReference type="Proteomes" id="UP000276128"/>
    </source>
</evidence>
<evidence type="ECO:0000313" key="3">
    <source>
        <dbReference type="EMBL" id="RTE11003.1"/>
    </source>
</evidence>
<name>A0A430JJ20_9BACL</name>
<dbReference type="PANTHER" id="PTHR34219">
    <property type="entry name" value="IRON-REGULATED INNER MEMBRANE PROTEIN-RELATED"/>
    <property type="match status" value="1"/>
</dbReference>
<feature type="transmembrane region" description="Helical" evidence="1">
    <location>
        <begin position="207"/>
        <end position="232"/>
    </location>
</feature>
<dbReference type="Pfam" id="PF03413">
    <property type="entry name" value="PepSY"/>
    <property type="match status" value="1"/>
</dbReference>
<accession>A0A430JJ20</accession>
<feature type="domain" description="PepSY" evidence="2">
    <location>
        <begin position="73"/>
        <end position="129"/>
    </location>
</feature>
<organism evidence="3 4">
    <name type="scientific">Paenibacillus whitsoniae</name>
    <dbReference type="NCBI Taxonomy" id="2496558"/>
    <lineage>
        <taxon>Bacteria</taxon>
        <taxon>Bacillati</taxon>
        <taxon>Bacillota</taxon>
        <taxon>Bacilli</taxon>
        <taxon>Bacillales</taxon>
        <taxon>Paenibacillaceae</taxon>
        <taxon>Paenibacillus</taxon>
    </lineage>
</organism>
<dbReference type="Proteomes" id="UP000276128">
    <property type="component" value="Unassembled WGS sequence"/>
</dbReference>
<keyword evidence="1" id="KW-0812">Transmembrane</keyword>
<keyword evidence="4" id="KW-1185">Reference proteome</keyword>
<feature type="transmembrane region" description="Helical" evidence="1">
    <location>
        <begin position="156"/>
        <end position="176"/>
    </location>
</feature>
<feature type="transmembrane region" description="Helical" evidence="1">
    <location>
        <begin position="27"/>
        <end position="51"/>
    </location>
</feature>
<evidence type="ECO:0000256" key="1">
    <source>
        <dbReference type="SAM" id="Phobius"/>
    </source>
</evidence>
<dbReference type="InterPro" id="IPR025711">
    <property type="entry name" value="PepSY"/>
</dbReference>
<dbReference type="RefSeq" id="WP_126140003.1">
    <property type="nucleotide sequence ID" value="NZ_RXHU01000014.1"/>
</dbReference>
<comment type="caution">
    <text evidence="3">The sequence shown here is derived from an EMBL/GenBank/DDBJ whole genome shotgun (WGS) entry which is preliminary data.</text>
</comment>
<protein>
    <submittedName>
        <fullName evidence="3">PepSY domain-containing protein</fullName>
    </submittedName>
</protein>
<dbReference type="AlphaFoldDB" id="A0A430JJ20"/>
<keyword evidence="1" id="KW-0472">Membrane</keyword>
<dbReference type="OrthoDB" id="111691at2"/>